<dbReference type="InterPro" id="IPR041173">
    <property type="entry name" value="LodA_C"/>
</dbReference>
<organism evidence="4 5">
    <name type="scientific">Saccharospirillum salsuginis</name>
    <dbReference type="NCBI Taxonomy" id="418750"/>
    <lineage>
        <taxon>Bacteria</taxon>
        <taxon>Pseudomonadati</taxon>
        <taxon>Pseudomonadota</taxon>
        <taxon>Gammaproteobacteria</taxon>
        <taxon>Oceanospirillales</taxon>
        <taxon>Saccharospirillaceae</taxon>
        <taxon>Saccharospirillum</taxon>
    </lineage>
</organism>
<dbReference type="InterPro" id="IPR041168">
    <property type="entry name" value="LodA_N"/>
</dbReference>
<evidence type="ECO:0008006" key="6">
    <source>
        <dbReference type="Google" id="ProtNLM"/>
    </source>
</evidence>
<dbReference type="Pfam" id="PF18417">
    <property type="entry name" value="LodA_C"/>
    <property type="match status" value="1"/>
</dbReference>
<dbReference type="GO" id="GO:0033736">
    <property type="term" value="F:L-lysine 6-oxidase activity"/>
    <property type="evidence" value="ECO:0007669"/>
    <property type="project" value="InterPro"/>
</dbReference>
<evidence type="ECO:0000259" key="3">
    <source>
        <dbReference type="Pfam" id="PF18417"/>
    </source>
</evidence>
<evidence type="ECO:0000259" key="2">
    <source>
        <dbReference type="Pfam" id="PF17990"/>
    </source>
</evidence>
<dbReference type="RefSeq" id="WP_189606489.1">
    <property type="nucleotide sequence ID" value="NZ_BMXR01000001.1"/>
</dbReference>
<proteinExistence type="predicted"/>
<reference evidence="4" key="1">
    <citation type="journal article" date="2014" name="Int. J. Syst. Evol. Microbiol.">
        <title>Complete genome sequence of Corynebacterium casei LMG S-19264T (=DSM 44701T), isolated from a smear-ripened cheese.</title>
        <authorList>
            <consortium name="US DOE Joint Genome Institute (JGI-PGF)"/>
            <person name="Walter F."/>
            <person name="Albersmeier A."/>
            <person name="Kalinowski J."/>
            <person name="Ruckert C."/>
        </authorList>
    </citation>
    <scope>NUCLEOTIDE SEQUENCE</scope>
    <source>
        <strain evidence="4">KCTC 22169</strain>
    </source>
</reference>
<evidence type="ECO:0000313" key="4">
    <source>
        <dbReference type="EMBL" id="GGX38260.1"/>
    </source>
</evidence>
<dbReference type="Proteomes" id="UP000626148">
    <property type="component" value="Unassembled WGS sequence"/>
</dbReference>
<keyword evidence="5" id="KW-1185">Reference proteome</keyword>
<evidence type="ECO:0000313" key="5">
    <source>
        <dbReference type="Proteomes" id="UP000626148"/>
    </source>
</evidence>
<evidence type="ECO:0000256" key="1">
    <source>
        <dbReference type="SAM" id="MobiDB-lite"/>
    </source>
</evidence>
<gene>
    <name evidence="4" type="ORF">GCM10007392_00500</name>
</gene>
<dbReference type="InterPro" id="IPR033797">
    <property type="entry name" value="LodA"/>
</dbReference>
<reference evidence="4" key="2">
    <citation type="submission" date="2020-09" db="EMBL/GenBank/DDBJ databases">
        <authorList>
            <person name="Sun Q."/>
            <person name="Kim S."/>
        </authorList>
    </citation>
    <scope>NUCLEOTIDE SEQUENCE</scope>
    <source>
        <strain evidence="4">KCTC 22169</strain>
    </source>
</reference>
<protein>
    <recommendedName>
        <fullName evidence="6">L-lysine 6-oxidase</fullName>
    </recommendedName>
</protein>
<dbReference type="CDD" id="cd14732">
    <property type="entry name" value="LodA"/>
    <property type="match status" value="1"/>
</dbReference>
<dbReference type="GO" id="GO:0031640">
    <property type="term" value="P:killing of cells of another organism"/>
    <property type="evidence" value="ECO:0007669"/>
    <property type="project" value="InterPro"/>
</dbReference>
<dbReference type="GO" id="GO:1900191">
    <property type="term" value="P:negative regulation of single-species biofilm formation"/>
    <property type="evidence" value="ECO:0007669"/>
    <property type="project" value="InterPro"/>
</dbReference>
<accession>A0A918N569</accession>
<dbReference type="Pfam" id="PF17990">
    <property type="entry name" value="LodA_N"/>
    <property type="match status" value="1"/>
</dbReference>
<feature type="domain" description="L-lysine epsilon oxidase C-terminal" evidence="3">
    <location>
        <begin position="429"/>
        <end position="561"/>
    </location>
</feature>
<dbReference type="EMBL" id="BMXR01000001">
    <property type="protein sequence ID" value="GGX38260.1"/>
    <property type="molecule type" value="Genomic_DNA"/>
</dbReference>
<dbReference type="AlphaFoldDB" id="A0A918N569"/>
<name>A0A918N569_9GAMM</name>
<feature type="region of interest" description="Disordered" evidence="1">
    <location>
        <begin position="178"/>
        <end position="202"/>
    </location>
</feature>
<comment type="caution">
    <text evidence="4">The sequence shown here is derived from an EMBL/GenBank/DDBJ whole genome shotgun (WGS) entry which is preliminary data.</text>
</comment>
<sequence length="695" mass="76808">MSNPIFRVHPAINFARVGNSEEYYIAPETAAGDLQGASGLMGGLPIKAGTEDTVIEESDLRDGQQRLKRQAARFRLYRYDQSNATYPSGGGREVAIGDVIDGKTVKDIVWMVHLANKKANNYAIASEVTEDGKTVAVEEGIKAYENGGHPPARNREEFGSDLDTTERLSKLVIDPGPRTIAAADRDQPPVVPFSRQSEPSYVDRQGQVQQVADYPVSFPDDHGLPMFNPNGSIRTLGELTLEKGSGRLLVLGGYGLAAGWDENGQAPRLNDAIDNDNWFDDVSDGPVNATVVFEDGSCVEAVGGWVITTDPAYAPQTRNVVSAWDDVFNTWVEQLGLVPALFANGQYNPDYLPSFDDDILPILHAAMLQQWNTNLPDAAIQGHRFMGHITASDDPQQKIPSFRNLIRDPNDESQFEQGGKLMPLSLGDAMKSFLTVSKTQYFMLDQWYNRRFSRQSVTYGPGERLDRAVLQNCLGGRYSPGIEVTFIVRDVNLYRQDWQGATGPFRINQAPLDYSQAKRDKPFLGVGYIPLRQAAVQPGDLSKFMALPWHTDYNSCATHTPDPNPAGNNTLYWSWPAQRPVAVYPASQCSYDRSAGQWNLGGQLYSVRGDEGQGTQTPYPQQQGRFQCYFDFVENWQKVGFIIQGLRIPDGKGGNYGADKFLEIASLFESEGDSVPAWPTAFMPGYQPPKNCGPD</sequence>
<feature type="domain" description="L-Lysine epsilon oxidase N-terminal" evidence="2">
    <location>
        <begin position="9"/>
        <end position="307"/>
    </location>
</feature>